<dbReference type="GO" id="GO:0004342">
    <property type="term" value="F:glucosamine-6-phosphate deaminase activity"/>
    <property type="evidence" value="ECO:0007669"/>
    <property type="project" value="UniProtKB-UniRule"/>
</dbReference>
<dbReference type="GO" id="GO:0019262">
    <property type="term" value="P:N-acetylneuraminate catabolic process"/>
    <property type="evidence" value="ECO:0007669"/>
    <property type="project" value="UniProtKB-UniRule"/>
</dbReference>
<evidence type="ECO:0000259" key="3">
    <source>
        <dbReference type="Pfam" id="PF01182"/>
    </source>
</evidence>
<dbReference type="FunCoup" id="A0A061ACX2">
    <property type="interactions" value="180"/>
</dbReference>
<feature type="domain" description="Glucosamine/galactosamine-6-phosphate isomerase" evidence="3">
    <location>
        <begin position="10"/>
        <end position="226"/>
    </location>
</feature>
<comment type="similarity">
    <text evidence="2">Belongs to the glucosamine/galactosamine-6-phosphate isomerase family. NagB subfamily.</text>
</comment>
<dbReference type="OrthoDB" id="9791139at2"/>
<dbReference type="Proteomes" id="UP000032434">
    <property type="component" value="Chromosome 1"/>
</dbReference>
<keyword evidence="5" id="KW-1185">Reference proteome</keyword>
<dbReference type="RefSeq" id="WP_052670115.1">
    <property type="nucleotide sequence ID" value="NZ_FUZK01000001.1"/>
</dbReference>
<dbReference type="KEGG" id="aoc:Aocu_11760"/>
<dbReference type="STRING" id="35623.Aocu_11760"/>
<comment type="catalytic activity">
    <reaction evidence="2">
        <text>alpha-D-glucosamine 6-phosphate + H2O = beta-D-fructose 6-phosphate + NH4(+)</text>
        <dbReference type="Rhea" id="RHEA:12172"/>
        <dbReference type="ChEBI" id="CHEBI:15377"/>
        <dbReference type="ChEBI" id="CHEBI:28938"/>
        <dbReference type="ChEBI" id="CHEBI:57634"/>
        <dbReference type="ChEBI" id="CHEBI:75989"/>
        <dbReference type="EC" id="3.5.99.6"/>
    </reaction>
</comment>
<dbReference type="PANTHER" id="PTHR42892">
    <property type="entry name" value="GLUCOSAMINE-6-PHOSPHATE DEAMINASE-LIKE PROTEIN BT_0258-RELATED"/>
    <property type="match status" value="1"/>
</dbReference>
<accession>A0A061ACX2</accession>
<gene>
    <name evidence="2 4" type="primary">nagB</name>
    <name evidence="4" type="ORF">Aocu_11760</name>
</gene>
<feature type="active site" description="Proton acceptor; for enolization step" evidence="2">
    <location>
        <position position="67"/>
    </location>
</feature>
<reference evidence="5" key="1">
    <citation type="submission" date="2014-05" db="EMBL/GenBank/DDBJ databases">
        <authorList>
            <person name="Kube M."/>
        </authorList>
    </citation>
    <scope>NUCLEOTIDE SEQUENCE [LARGE SCALE GENOMIC DNA]</scope>
</reference>
<proteinExistence type="inferred from homology"/>
<feature type="active site" description="For ring-opening step" evidence="2">
    <location>
        <position position="134"/>
    </location>
</feature>
<dbReference type="EC" id="3.5.99.6" evidence="2"/>
<dbReference type="EMBL" id="LK028559">
    <property type="protein sequence ID" value="CDR31249.1"/>
    <property type="molecule type" value="Genomic_DNA"/>
</dbReference>
<dbReference type="HAMAP" id="MF_01241">
    <property type="entry name" value="GlcN6P_deamin"/>
    <property type="match status" value="1"/>
</dbReference>
<dbReference type="InParanoid" id="A0A061ACX2"/>
<keyword evidence="1 2" id="KW-0119">Carbohydrate metabolism</keyword>
<dbReference type="AlphaFoldDB" id="A0A061ACX2"/>
<dbReference type="PANTHER" id="PTHR42892:SF1">
    <property type="entry name" value="GLUCOSAMINE-6-PHOSPHATE ISOMERASE"/>
    <property type="match status" value="1"/>
</dbReference>
<sequence length="240" mass="27170">MNIQVFQSKEALYDAVAKVYIDRLNQNPNLTLGLATGTTPIPLYKKLIKAYQEKLISFKGVKTFNLDEYIGLDESHPETYFNFMRRELFNHVDIDLNQTHIPNGRIDFNEAMKDYQLLLQENPIDIQLLGIGSNGHIGFNEPNTPFDSKTHIIELALKTRIDNSRLFNSLDEVPTHAITMGISEILEAKEIIVIATGKNKSDAVYEMIKGPVTESLPASILQRHKNVMVFLDTDAAHKLT</sequence>
<name>A0A061ACX2_9MOLU</name>
<dbReference type="UniPathway" id="UPA00629">
    <property type="reaction ID" value="UER00684"/>
</dbReference>
<dbReference type="PROSITE" id="PS01161">
    <property type="entry name" value="GLC_GALNAC_ISOMERASE"/>
    <property type="match status" value="1"/>
</dbReference>
<dbReference type="NCBIfam" id="TIGR00502">
    <property type="entry name" value="nagB"/>
    <property type="match status" value="1"/>
</dbReference>
<evidence type="ECO:0000313" key="5">
    <source>
        <dbReference type="Proteomes" id="UP000032434"/>
    </source>
</evidence>
<dbReference type="InterPro" id="IPR006148">
    <property type="entry name" value="Glc/Gal-6P_isomerase"/>
</dbReference>
<organism evidence="4 5">
    <name type="scientific">Acholeplasma oculi</name>
    <dbReference type="NCBI Taxonomy" id="35623"/>
    <lineage>
        <taxon>Bacteria</taxon>
        <taxon>Bacillati</taxon>
        <taxon>Mycoplasmatota</taxon>
        <taxon>Mollicutes</taxon>
        <taxon>Acholeplasmatales</taxon>
        <taxon>Acholeplasmataceae</taxon>
        <taxon>Acholeplasma</taxon>
    </lineage>
</organism>
<dbReference type="InterPro" id="IPR018321">
    <property type="entry name" value="Glucosamine6P_isomerase_CS"/>
</dbReference>
<dbReference type="InterPro" id="IPR037171">
    <property type="entry name" value="NagB/RpiA_transferase-like"/>
</dbReference>
<dbReference type="HOGENOM" id="CLU_049611_1_1_14"/>
<dbReference type="GO" id="GO:0005975">
    <property type="term" value="P:carbohydrate metabolic process"/>
    <property type="evidence" value="ECO:0007669"/>
    <property type="project" value="InterPro"/>
</dbReference>
<dbReference type="SUPFAM" id="SSF100950">
    <property type="entry name" value="NagB/RpiA/CoA transferase-like"/>
    <property type="match status" value="1"/>
</dbReference>
<evidence type="ECO:0000256" key="2">
    <source>
        <dbReference type="HAMAP-Rule" id="MF_01241"/>
    </source>
</evidence>
<feature type="active site" description="For ring-opening step" evidence="2">
    <location>
        <position position="141"/>
    </location>
</feature>
<dbReference type="InterPro" id="IPR052960">
    <property type="entry name" value="GlcN6P_deaminase-like"/>
</dbReference>
<dbReference type="Gene3D" id="3.40.50.1360">
    <property type="match status" value="1"/>
</dbReference>
<evidence type="ECO:0000256" key="1">
    <source>
        <dbReference type="ARBA" id="ARBA00023277"/>
    </source>
</evidence>
<dbReference type="CDD" id="cd01399">
    <property type="entry name" value="GlcN6P_deaminase"/>
    <property type="match status" value="1"/>
</dbReference>
<comment type="pathway">
    <text evidence="2">Amino-sugar metabolism; N-acetylneuraminate degradation; D-fructose 6-phosphate from N-acetylneuraminate: step 5/5.</text>
</comment>
<comment type="function">
    <text evidence="2">Catalyzes the reversible isomerization-deamination of glucosamine 6-phosphate (GlcN6P) to form fructose 6-phosphate (Fru6P) and ammonium ion.</text>
</comment>
<dbReference type="PATRIC" id="fig|35623.3.peg.1176"/>
<comment type="caution">
    <text evidence="2">Lacks conserved residue(s) required for the propagation of feature annotation.</text>
</comment>
<dbReference type="Pfam" id="PF01182">
    <property type="entry name" value="Glucosamine_iso"/>
    <property type="match status" value="1"/>
</dbReference>
<protein>
    <recommendedName>
        <fullName evidence="2">Glucosamine-6-phosphate deaminase</fullName>
        <ecNumber evidence="2">3.5.99.6</ecNumber>
    </recommendedName>
    <alternativeName>
        <fullName evidence="2">GlcN6P deaminase</fullName>
        <shortName evidence="2">GNPDA</shortName>
    </alternativeName>
    <alternativeName>
        <fullName evidence="2">Glucosamine-6-phosphate isomerase</fullName>
    </alternativeName>
</protein>
<dbReference type="InterPro" id="IPR004547">
    <property type="entry name" value="Glucosamine6P_isomerase"/>
</dbReference>
<dbReference type="GO" id="GO:0006046">
    <property type="term" value="P:N-acetylglucosamine catabolic process"/>
    <property type="evidence" value="ECO:0007669"/>
    <property type="project" value="UniProtKB-UniRule"/>
</dbReference>
<keyword evidence="2" id="KW-0378">Hydrolase</keyword>
<evidence type="ECO:0000313" key="4">
    <source>
        <dbReference type="EMBL" id="CDR31249.1"/>
    </source>
</evidence>
<feature type="active site" description="Proton acceptor; for ring-opening step" evidence="2">
    <location>
        <position position="136"/>
    </location>
</feature>